<evidence type="ECO:0000313" key="3">
    <source>
        <dbReference type="EMBL" id="KAF1815724.1"/>
    </source>
</evidence>
<dbReference type="InterPro" id="IPR050791">
    <property type="entry name" value="Aldo-Keto_reductase"/>
</dbReference>
<keyword evidence="4" id="KW-1185">Reference proteome</keyword>
<reference evidence="5" key="3">
    <citation type="submission" date="2025-04" db="UniProtKB">
        <authorList>
            <consortium name="RefSeq"/>
        </authorList>
    </citation>
    <scope>IDENTIFICATION</scope>
    <source>
        <strain evidence="5">CBS 781.70</strain>
    </source>
</reference>
<dbReference type="InterPro" id="IPR023210">
    <property type="entry name" value="NADP_OxRdtase_dom"/>
</dbReference>
<dbReference type="GO" id="GO:0016491">
    <property type="term" value="F:oxidoreductase activity"/>
    <property type="evidence" value="ECO:0007669"/>
    <property type="project" value="UniProtKB-KW"/>
</dbReference>
<keyword evidence="1" id="KW-0560">Oxidoreductase</keyword>
<dbReference type="GO" id="GO:0005737">
    <property type="term" value="C:cytoplasm"/>
    <property type="evidence" value="ECO:0007669"/>
    <property type="project" value="TreeGrafter"/>
</dbReference>
<dbReference type="RefSeq" id="XP_033537355.1">
    <property type="nucleotide sequence ID" value="XM_033678789.1"/>
</dbReference>
<accession>A0A6G1GCG7</accession>
<sequence length="330" mass="35808">MSASRTALTNVNGRVIGPVGFGMMGLTMPWAPVDYPIAVKVMKTALEQGANLWNGGIHYGTPQANSLHLLKHYFQKYPEDASKVVLCIKGGFTGMPNGPTNTPEGVRASVEEATIVLDGTKTIDIFECARIDPQVPIKTTVKALAELVKEGKIRGIGLSEVSANTIREAHAVHPISSVEVELSLFTPEPLYNGISDACHELNIPLVAYSPISRGWLTGDLRTIDDLAADDKRRMLPRFKPENFDQNFKLVEAVEKVAKRKGVTTAQVAIGWVCRVGGIPIPGSVREERVIENGKAASLTEEDMAELQRILDTLAVSGERFGGPHEKFLNA</sequence>
<evidence type="ECO:0000259" key="2">
    <source>
        <dbReference type="Pfam" id="PF00248"/>
    </source>
</evidence>
<reference evidence="5" key="2">
    <citation type="submission" date="2020-04" db="EMBL/GenBank/DDBJ databases">
        <authorList>
            <consortium name="NCBI Genome Project"/>
        </authorList>
    </citation>
    <scope>NUCLEOTIDE SEQUENCE</scope>
    <source>
        <strain evidence="5">CBS 781.70</strain>
    </source>
</reference>
<organism evidence="3">
    <name type="scientific">Eremomyces bilateralis CBS 781.70</name>
    <dbReference type="NCBI Taxonomy" id="1392243"/>
    <lineage>
        <taxon>Eukaryota</taxon>
        <taxon>Fungi</taxon>
        <taxon>Dikarya</taxon>
        <taxon>Ascomycota</taxon>
        <taxon>Pezizomycotina</taxon>
        <taxon>Dothideomycetes</taxon>
        <taxon>Dothideomycetes incertae sedis</taxon>
        <taxon>Eremomycetales</taxon>
        <taxon>Eremomycetaceae</taxon>
        <taxon>Eremomyces</taxon>
    </lineage>
</organism>
<dbReference type="Pfam" id="PF00248">
    <property type="entry name" value="Aldo_ket_red"/>
    <property type="match status" value="1"/>
</dbReference>
<dbReference type="EMBL" id="ML975151">
    <property type="protein sequence ID" value="KAF1815724.1"/>
    <property type="molecule type" value="Genomic_DNA"/>
</dbReference>
<dbReference type="Gene3D" id="3.20.20.100">
    <property type="entry name" value="NADP-dependent oxidoreductase domain"/>
    <property type="match status" value="1"/>
</dbReference>
<name>A0A6G1GCG7_9PEZI</name>
<evidence type="ECO:0000256" key="1">
    <source>
        <dbReference type="ARBA" id="ARBA00023002"/>
    </source>
</evidence>
<dbReference type="PANTHER" id="PTHR43625:SF78">
    <property type="entry name" value="PYRIDOXAL REDUCTASE-RELATED"/>
    <property type="match status" value="1"/>
</dbReference>
<evidence type="ECO:0000313" key="4">
    <source>
        <dbReference type="Proteomes" id="UP000504638"/>
    </source>
</evidence>
<proteinExistence type="predicted"/>
<reference evidence="3 5" key="1">
    <citation type="submission" date="2020-01" db="EMBL/GenBank/DDBJ databases">
        <authorList>
            <consortium name="DOE Joint Genome Institute"/>
            <person name="Haridas S."/>
            <person name="Albert R."/>
            <person name="Binder M."/>
            <person name="Bloem J."/>
            <person name="Labutti K."/>
            <person name="Salamov A."/>
            <person name="Andreopoulos B."/>
            <person name="Baker S.E."/>
            <person name="Barry K."/>
            <person name="Bills G."/>
            <person name="Bluhm B.H."/>
            <person name="Cannon C."/>
            <person name="Castanera R."/>
            <person name="Culley D.E."/>
            <person name="Daum C."/>
            <person name="Ezra D."/>
            <person name="Gonzalez J.B."/>
            <person name="Henrissat B."/>
            <person name="Kuo A."/>
            <person name="Liang C."/>
            <person name="Lipzen A."/>
            <person name="Lutzoni F."/>
            <person name="Magnuson J."/>
            <person name="Mondo S."/>
            <person name="Nolan M."/>
            <person name="Ohm R."/>
            <person name="Pangilinan J."/>
            <person name="Park H.-J."/>
            <person name="Ramirez L."/>
            <person name="Alfaro M."/>
            <person name="Sun H."/>
            <person name="Tritt A."/>
            <person name="Yoshinaga Y."/>
            <person name="Zwiers L.-H."/>
            <person name="Turgeon B.G."/>
            <person name="Goodwin S.B."/>
            <person name="Spatafora J.W."/>
            <person name="Crous P.W."/>
            <person name="Grigoriev I.V."/>
        </authorList>
    </citation>
    <scope>NUCLEOTIDE SEQUENCE</scope>
    <source>
        <strain evidence="3 5">CBS 781.70</strain>
    </source>
</reference>
<dbReference type="PANTHER" id="PTHR43625">
    <property type="entry name" value="AFLATOXIN B1 ALDEHYDE REDUCTASE"/>
    <property type="match status" value="1"/>
</dbReference>
<dbReference type="OrthoDB" id="37537at2759"/>
<feature type="domain" description="NADP-dependent oxidoreductase" evidence="2">
    <location>
        <begin position="19"/>
        <end position="310"/>
    </location>
</feature>
<dbReference type="SUPFAM" id="SSF51430">
    <property type="entry name" value="NAD(P)-linked oxidoreductase"/>
    <property type="match status" value="1"/>
</dbReference>
<dbReference type="GeneID" id="54419359"/>
<evidence type="ECO:0000313" key="5">
    <source>
        <dbReference type="RefSeq" id="XP_033537355.1"/>
    </source>
</evidence>
<dbReference type="AlphaFoldDB" id="A0A6G1GCG7"/>
<dbReference type="CDD" id="cd19077">
    <property type="entry name" value="AKR_AKR8A1-2"/>
    <property type="match status" value="1"/>
</dbReference>
<protein>
    <submittedName>
        <fullName evidence="3 5">Aldo/keto reductase</fullName>
    </submittedName>
</protein>
<gene>
    <name evidence="3 5" type="ORF">P152DRAFT_455448</name>
</gene>
<dbReference type="InterPro" id="IPR036812">
    <property type="entry name" value="NAD(P)_OxRdtase_dom_sf"/>
</dbReference>
<dbReference type="Proteomes" id="UP000504638">
    <property type="component" value="Unplaced"/>
</dbReference>